<evidence type="ECO:0000313" key="1">
    <source>
        <dbReference type="EMBL" id="GIY46991.1"/>
    </source>
</evidence>
<organism evidence="1 2">
    <name type="scientific">Caerostris extrusa</name>
    <name type="common">Bark spider</name>
    <name type="synonym">Caerostris bankana</name>
    <dbReference type="NCBI Taxonomy" id="172846"/>
    <lineage>
        <taxon>Eukaryota</taxon>
        <taxon>Metazoa</taxon>
        <taxon>Ecdysozoa</taxon>
        <taxon>Arthropoda</taxon>
        <taxon>Chelicerata</taxon>
        <taxon>Arachnida</taxon>
        <taxon>Araneae</taxon>
        <taxon>Araneomorphae</taxon>
        <taxon>Entelegynae</taxon>
        <taxon>Araneoidea</taxon>
        <taxon>Araneidae</taxon>
        <taxon>Caerostris</taxon>
    </lineage>
</organism>
<protein>
    <submittedName>
        <fullName evidence="1">Uncharacterized protein</fullName>
    </submittedName>
</protein>
<dbReference type="AlphaFoldDB" id="A0AAV4TNI9"/>
<keyword evidence="2" id="KW-1185">Reference proteome</keyword>
<accession>A0AAV4TNI9</accession>
<gene>
    <name evidence="1" type="ORF">CEXT_292041</name>
</gene>
<proteinExistence type="predicted"/>
<evidence type="ECO:0000313" key="2">
    <source>
        <dbReference type="Proteomes" id="UP001054945"/>
    </source>
</evidence>
<dbReference type="Proteomes" id="UP001054945">
    <property type="component" value="Unassembled WGS sequence"/>
</dbReference>
<sequence length="113" mass="13025">MVKVSIGEDMYIGSFSMKNDECEKYVAFLTPAVFLISIMSCHSNGDLSFFKRHEYCAILEYIFSCIQQKPRNTAKYGYRVSPGYILPGHHNLVKITSTMAVIDEGEKLYFKYR</sequence>
<comment type="caution">
    <text evidence="1">The sequence shown here is derived from an EMBL/GenBank/DDBJ whole genome shotgun (WGS) entry which is preliminary data.</text>
</comment>
<name>A0AAV4TNI9_CAEEX</name>
<dbReference type="EMBL" id="BPLR01011511">
    <property type="protein sequence ID" value="GIY46991.1"/>
    <property type="molecule type" value="Genomic_DNA"/>
</dbReference>
<reference evidence="1 2" key="1">
    <citation type="submission" date="2021-06" db="EMBL/GenBank/DDBJ databases">
        <title>Caerostris extrusa draft genome.</title>
        <authorList>
            <person name="Kono N."/>
            <person name="Arakawa K."/>
        </authorList>
    </citation>
    <scope>NUCLEOTIDE SEQUENCE [LARGE SCALE GENOMIC DNA]</scope>
</reference>